<evidence type="ECO:0000313" key="2">
    <source>
        <dbReference type="EMBL" id="CUN76986.1"/>
    </source>
</evidence>
<dbReference type="Proteomes" id="UP000095468">
    <property type="component" value="Unassembled WGS sequence"/>
</dbReference>
<reference evidence="2 3" key="1">
    <citation type="submission" date="2015-09" db="EMBL/GenBank/DDBJ databases">
        <authorList>
            <consortium name="Pathogen Informatics"/>
        </authorList>
    </citation>
    <scope>NUCLEOTIDE SEQUENCE [LARGE SCALE GENOMIC DNA]</scope>
    <source>
        <strain evidence="2 3">2789STDY5608823</strain>
    </source>
</reference>
<evidence type="ECO:0000256" key="1">
    <source>
        <dbReference type="SAM" id="MobiDB-lite"/>
    </source>
</evidence>
<feature type="region of interest" description="Disordered" evidence="1">
    <location>
        <begin position="342"/>
        <end position="364"/>
    </location>
</feature>
<dbReference type="AlphaFoldDB" id="A0A173ZNG4"/>
<sequence length="364" mass="40326">MLAGLARPGSDALFIEPQYGLGIVARNVERQLINDHLVLGRCIDGDDAEVAFLHGGIERTDLGKVPRLQNAHEANVQVVCPGVCPVEHLVVHQGFLAQALAREARHHAQVRQRHGEIEEHHVVLDRIFHVVSGKGIRVLAHQLQRVGTCLLRRDFAGNTLIRHILRTHAHGQTLAKRPRLEQVGNADLVAAGRALKHALGRLALKGRTTEGARNTHMRGLLELLCRAAILPQQIFQDRLIAPVRIEEIPVRVLRALELRHMRELEQSIHHRQRRMANAQGALGLPRISLPRNDRAAIGALKAALSLVRVHRAAAVLTFNGKHLIHGNVLLCTKLSTLSMSSKQAHAHTHVAQNGPPRQTRRLAR</sequence>
<protein>
    <submittedName>
        <fullName evidence="2">Uncharacterized protein</fullName>
    </submittedName>
</protein>
<organism evidence="2 3">
    <name type="scientific">Collinsella aerofaciens</name>
    <dbReference type="NCBI Taxonomy" id="74426"/>
    <lineage>
        <taxon>Bacteria</taxon>
        <taxon>Bacillati</taxon>
        <taxon>Actinomycetota</taxon>
        <taxon>Coriobacteriia</taxon>
        <taxon>Coriobacteriales</taxon>
        <taxon>Coriobacteriaceae</taxon>
        <taxon>Collinsella</taxon>
    </lineage>
</organism>
<evidence type="ECO:0000313" key="3">
    <source>
        <dbReference type="Proteomes" id="UP000095468"/>
    </source>
</evidence>
<accession>A0A173ZNG4</accession>
<gene>
    <name evidence="2" type="ORF">ERS852381_00649</name>
</gene>
<dbReference type="EMBL" id="CYYP01000004">
    <property type="protein sequence ID" value="CUN76986.1"/>
    <property type="molecule type" value="Genomic_DNA"/>
</dbReference>
<name>A0A173ZNG4_9ACTN</name>
<proteinExistence type="predicted"/>